<dbReference type="Proteomes" id="UP000653797">
    <property type="component" value="Unassembled WGS sequence"/>
</dbReference>
<accession>A0A927B4X2</accession>
<dbReference type="Pfam" id="PF05572">
    <property type="entry name" value="Peptidase_M43"/>
    <property type="match status" value="1"/>
</dbReference>
<sequence length="829" mass="90450">MNKIFYTLAILLSNYLLVKGQQSFRPDQPFCGIKDLTSAQANALKQQAILALKRKMATQTAFTTITYVPIRPHIIRRSNGTDGYTLTSINQVLAATNRYYLLNNIGIQFYFAGTTPDYVDDDGLYNSFPFGEGPLVDSHDSHQAMNQYYVNNIQGGYGGYAYYPANNLQSTRSFIQTYAQSASDTIVGNYTIPHELGHNFGLFHTLGPSNGTVITDELVTRGPGANCEIAGDLICDTPADPYGMAGISVSYVNGCPRYNPTSTARDANGDLFDPMTTNAMSYYVSMTCTHDFTQGQAERMQAALALRQSHTAYTLDFPATNVVPASNLTATSTGVAVVITWQDNADNEMGYFIERSTSPTTDFVPIGGTATNETRFVDTKVTAQTQYYYRIRPSNSTTGSISSITSVLTLPVPPVTGLITTDITQTSAQLVWNSLGEGAQYQLQWRPVGVANWTSDNTPTEPFYLLNQLSMDTEYEWQVRAAGNDTYSGPVRFRTGIQCQLQVPYNQSVSPMVTSAVLSWEQVGLNTSYDLRYRTTGTNDWINVNHLTSTSVNITALTGSSTYEWQVRTVCDNGGATSDFSSLYTFTTFSCAPPSSFQVTNVTTSSAQLSWSYWAANTETSYQVRYRIWGTTNWTVVNNLPAATIGSPLTLTGLTSNTIYEWQVRTLCSATETSDFSSSLNTFQTLPIEPDLTPIMYVRPSPSYGNSSISVVLDLVELNSRPTSGLVTVKITKDSRVGLNFDTGLTSLGGRSVQNGVWSFVSSDASYYVLTTTQRIEPGDKLSLGLSGSLSPGATTGALTISATVLGSNSVDSKPTNNIDADKVDYFQQ</sequence>
<evidence type="ECO:0000259" key="2">
    <source>
        <dbReference type="PROSITE" id="PS50853"/>
    </source>
</evidence>
<dbReference type="InterPro" id="IPR013783">
    <property type="entry name" value="Ig-like_fold"/>
</dbReference>
<dbReference type="InterPro" id="IPR008754">
    <property type="entry name" value="Peptidase_M43"/>
</dbReference>
<protein>
    <submittedName>
        <fullName evidence="3">Fibronectin type III domain-containing protein</fullName>
    </submittedName>
</protein>
<dbReference type="Gene3D" id="3.40.390.10">
    <property type="entry name" value="Collagenase (Catalytic Domain)"/>
    <property type="match status" value="1"/>
</dbReference>
<proteinExistence type="predicted"/>
<dbReference type="InterPro" id="IPR024079">
    <property type="entry name" value="MetalloPept_cat_dom_sf"/>
</dbReference>
<dbReference type="SUPFAM" id="SSF55486">
    <property type="entry name" value="Metalloproteases ('zincins'), catalytic domain"/>
    <property type="match status" value="1"/>
</dbReference>
<dbReference type="InterPro" id="IPR003961">
    <property type="entry name" value="FN3_dom"/>
</dbReference>
<dbReference type="SUPFAM" id="SSF49265">
    <property type="entry name" value="Fibronectin type III"/>
    <property type="match status" value="2"/>
</dbReference>
<keyword evidence="4" id="KW-1185">Reference proteome</keyword>
<dbReference type="InterPro" id="IPR036116">
    <property type="entry name" value="FN3_sf"/>
</dbReference>
<evidence type="ECO:0000313" key="3">
    <source>
        <dbReference type="EMBL" id="MBD2755459.1"/>
    </source>
</evidence>
<dbReference type="PROSITE" id="PS50853">
    <property type="entry name" value="FN3"/>
    <property type="match status" value="4"/>
</dbReference>
<organism evidence="3 4">
    <name type="scientific">Spirosoma validum</name>
    <dbReference type="NCBI Taxonomy" id="2771355"/>
    <lineage>
        <taxon>Bacteria</taxon>
        <taxon>Pseudomonadati</taxon>
        <taxon>Bacteroidota</taxon>
        <taxon>Cytophagia</taxon>
        <taxon>Cytophagales</taxon>
        <taxon>Cytophagaceae</taxon>
        <taxon>Spirosoma</taxon>
    </lineage>
</organism>
<dbReference type="PANTHER" id="PTHR13817">
    <property type="entry name" value="TITIN"/>
    <property type="match status" value="1"/>
</dbReference>
<feature type="domain" description="Fibronectin type-III" evidence="2">
    <location>
        <begin position="503"/>
        <end position="591"/>
    </location>
</feature>
<name>A0A927B4X2_9BACT</name>
<dbReference type="SMART" id="SM00060">
    <property type="entry name" value="FN3"/>
    <property type="match status" value="4"/>
</dbReference>
<feature type="domain" description="Fibronectin type-III" evidence="2">
    <location>
        <begin position="593"/>
        <end position="688"/>
    </location>
</feature>
<gene>
    <name evidence="3" type="ORF">IC230_21330</name>
</gene>
<dbReference type="RefSeq" id="WP_191041076.1">
    <property type="nucleotide sequence ID" value="NZ_JACXAA010000008.1"/>
</dbReference>
<dbReference type="Pfam" id="PF00041">
    <property type="entry name" value="fn3"/>
    <property type="match status" value="2"/>
</dbReference>
<keyword evidence="1" id="KW-0677">Repeat</keyword>
<evidence type="ECO:0000313" key="4">
    <source>
        <dbReference type="Proteomes" id="UP000653797"/>
    </source>
</evidence>
<comment type="caution">
    <text evidence="3">The sequence shown here is derived from an EMBL/GenBank/DDBJ whole genome shotgun (WGS) entry which is preliminary data.</text>
</comment>
<dbReference type="PANTHER" id="PTHR13817:SF173">
    <property type="entry name" value="FRAZZLED"/>
    <property type="match status" value="1"/>
</dbReference>
<dbReference type="CDD" id="cd00063">
    <property type="entry name" value="FN3"/>
    <property type="match status" value="4"/>
</dbReference>
<dbReference type="InterPro" id="IPR050964">
    <property type="entry name" value="Striated_Muscle_Regulatory"/>
</dbReference>
<dbReference type="Gene3D" id="2.60.40.10">
    <property type="entry name" value="Immunoglobulins"/>
    <property type="match status" value="4"/>
</dbReference>
<evidence type="ECO:0000256" key="1">
    <source>
        <dbReference type="ARBA" id="ARBA00022737"/>
    </source>
</evidence>
<dbReference type="EMBL" id="JACXAA010000008">
    <property type="protein sequence ID" value="MBD2755459.1"/>
    <property type="molecule type" value="Genomic_DNA"/>
</dbReference>
<feature type="domain" description="Fibronectin type-III" evidence="2">
    <location>
        <begin position="318"/>
        <end position="413"/>
    </location>
</feature>
<feature type="domain" description="Fibronectin type-III" evidence="2">
    <location>
        <begin position="414"/>
        <end position="502"/>
    </location>
</feature>
<dbReference type="AlphaFoldDB" id="A0A927B4X2"/>
<dbReference type="GO" id="GO:0008237">
    <property type="term" value="F:metallopeptidase activity"/>
    <property type="evidence" value="ECO:0007669"/>
    <property type="project" value="InterPro"/>
</dbReference>
<reference evidence="3" key="1">
    <citation type="submission" date="2020-09" db="EMBL/GenBank/DDBJ databases">
        <authorList>
            <person name="Kim M.K."/>
        </authorList>
    </citation>
    <scope>NUCLEOTIDE SEQUENCE</scope>
    <source>
        <strain evidence="3">BT704</strain>
    </source>
</reference>